<organism evidence="2 3">
    <name type="scientific">Candidatus Methanoperedens nitratireducens</name>
    <dbReference type="NCBI Taxonomy" id="1392998"/>
    <lineage>
        <taxon>Archaea</taxon>
        <taxon>Methanobacteriati</taxon>
        <taxon>Methanobacteriota</taxon>
        <taxon>Stenosarchaea group</taxon>
        <taxon>Methanomicrobia</taxon>
        <taxon>Methanosarcinales</taxon>
        <taxon>ANME-2 cluster</taxon>
        <taxon>Candidatus Methanoperedentaceae</taxon>
        <taxon>Candidatus Methanoperedens</taxon>
    </lineage>
</organism>
<dbReference type="CDD" id="cd16272">
    <property type="entry name" value="RNaseZ_MBL-fold"/>
    <property type="match status" value="1"/>
</dbReference>
<dbReference type="Pfam" id="PF12706">
    <property type="entry name" value="Lactamase_B_2"/>
    <property type="match status" value="1"/>
</dbReference>
<sequence length="247" mass="27925">MKIVFLGTNGWYDTATGNTICIFAETDDYIIILDAGNGLYKLNKYSGIKKPAYIFLSHFHLDHLIGFHILNKFKFFKGLTICGPTGTKRILNNIINAPFTISLDKLEFETSIFELPHDERYLPFKVVSMPLLHSSLTLGFRFEIDGKILSYCPDTGFCKNAVILAKNSDLLIADCAFKSGQEDKNWPHLNPETAAKIAKESNSKMLALVHFDAEIYSILEDRYKAEDGAKKFFAKTVATFDQMEIEI</sequence>
<dbReference type="SUPFAM" id="SSF56281">
    <property type="entry name" value="Metallo-hydrolase/oxidoreductase"/>
    <property type="match status" value="1"/>
</dbReference>
<keyword evidence="2" id="KW-0378">Hydrolase</keyword>
<keyword evidence="3" id="KW-1185">Reference proteome</keyword>
<dbReference type="Gene3D" id="3.60.15.10">
    <property type="entry name" value="Ribonuclease Z/Hydroxyacylglutathione hydrolase-like"/>
    <property type="match status" value="1"/>
</dbReference>
<accession>A0A284VUM4</accession>
<dbReference type="PANTHER" id="PTHR46018">
    <property type="entry name" value="ZINC PHOSPHODIESTERASE ELAC PROTEIN 1"/>
    <property type="match status" value="1"/>
</dbReference>
<dbReference type="InterPro" id="IPR001279">
    <property type="entry name" value="Metallo-B-lactamas"/>
</dbReference>
<dbReference type="EMBL" id="FZMP01000250">
    <property type="protein sequence ID" value="SNQ62985.1"/>
    <property type="molecule type" value="Genomic_DNA"/>
</dbReference>
<dbReference type="Proteomes" id="UP000218615">
    <property type="component" value="Unassembled WGS sequence"/>
</dbReference>
<dbReference type="AlphaFoldDB" id="A0A284VUM4"/>
<reference evidence="3" key="1">
    <citation type="submission" date="2017-06" db="EMBL/GenBank/DDBJ databases">
        <authorList>
            <person name="Cremers G."/>
        </authorList>
    </citation>
    <scope>NUCLEOTIDE SEQUENCE [LARGE SCALE GENOMIC DNA]</scope>
</reference>
<proteinExistence type="predicted"/>
<dbReference type="GO" id="GO:0042781">
    <property type="term" value="F:3'-tRNA processing endoribonuclease activity"/>
    <property type="evidence" value="ECO:0007669"/>
    <property type="project" value="TreeGrafter"/>
</dbReference>
<gene>
    <name evidence="2" type="ORF">MNV_990026</name>
</gene>
<feature type="domain" description="Metallo-beta-lactamase" evidence="1">
    <location>
        <begin position="31"/>
        <end position="211"/>
    </location>
</feature>
<dbReference type="PANTHER" id="PTHR46018:SF7">
    <property type="entry name" value="RIBONUCLEASE Z"/>
    <property type="match status" value="1"/>
</dbReference>
<evidence type="ECO:0000313" key="3">
    <source>
        <dbReference type="Proteomes" id="UP000218615"/>
    </source>
</evidence>
<dbReference type="OrthoDB" id="73420at2157"/>
<evidence type="ECO:0000313" key="2">
    <source>
        <dbReference type="EMBL" id="SNQ62985.1"/>
    </source>
</evidence>
<name>A0A284VUM4_9EURY</name>
<evidence type="ECO:0000259" key="1">
    <source>
        <dbReference type="Pfam" id="PF12706"/>
    </source>
</evidence>
<dbReference type="InterPro" id="IPR036866">
    <property type="entry name" value="RibonucZ/Hydroxyglut_hydro"/>
</dbReference>
<protein>
    <submittedName>
        <fullName evidence="2">Seceted metal-dependent hydrolase of the beta-lactamase superfamily III</fullName>
    </submittedName>
</protein>
<dbReference type="RefSeq" id="WP_096207466.1">
    <property type="nucleotide sequence ID" value="NZ_FZMP01000250.1"/>
</dbReference>